<dbReference type="InterPro" id="IPR002035">
    <property type="entry name" value="VWF_A"/>
</dbReference>
<accession>A0A1V8RPW8</accession>
<dbReference type="EMBL" id="MDET01000018">
    <property type="protein sequence ID" value="OQM75251.1"/>
    <property type="molecule type" value="Genomic_DNA"/>
</dbReference>
<evidence type="ECO:0000313" key="3">
    <source>
        <dbReference type="EMBL" id="OQM75251.1"/>
    </source>
</evidence>
<keyword evidence="4" id="KW-1185">Reference proteome</keyword>
<dbReference type="RefSeq" id="WP_080919932.1">
    <property type="nucleotide sequence ID" value="NZ_MDET01000018.1"/>
</dbReference>
<dbReference type="SUPFAM" id="SSF53300">
    <property type="entry name" value="vWA-like"/>
    <property type="match status" value="1"/>
</dbReference>
<evidence type="ECO:0000313" key="4">
    <source>
        <dbReference type="Proteomes" id="UP000191905"/>
    </source>
</evidence>
<feature type="region of interest" description="Disordered" evidence="1">
    <location>
        <begin position="212"/>
        <end position="243"/>
    </location>
</feature>
<comment type="caution">
    <text evidence="3">The sequence shown here is derived from an EMBL/GenBank/DDBJ whole genome shotgun (WGS) entry which is preliminary data.</text>
</comment>
<dbReference type="PROSITE" id="PS50234">
    <property type="entry name" value="VWFA"/>
    <property type="match status" value="1"/>
</dbReference>
<evidence type="ECO:0000256" key="1">
    <source>
        <dbReference type="SAM" id="MobiDB-lite"/>
    </source>
</evidence>
<reference evidence="3 4" key="1">
    <citation type="journal article" date="2016" name="Int. J. Syst. Evol. Microbiol.">
        <title>Pseudaminobacter manganicus sp. nov., isolated from sludge of a manganese mine.</title>
        <authorList>
            <person name="Li J."/>
            <person name="Huang J."/>
            <person name="Liao S."/>
            <person name="Wang G."/>
        </authorList>
    </citation>
    <scope>NUCLEOTIDE SEQUENCE [LARGE SCALE GENOMIC DNA]</scope>
    <source>
        <strain evidence="3 4">JH-7</strain>
    </source>
</reference>
<name>A0A1V8RPW8_9HYPH</name>
<dbReference type="AlphaFoldDB" id="A0A1V8RPW8"/>
<gene>
    <name evidence="3" type="ORF">BFN67_19005</name>
</gene>
<feature type="domain" description="VWFA" evidence="2">
    <location>
        <begin position="27"/>
        <end position="207"/>
    </location>
</feature>
<dbReference type="OrthoDB" id="9783818at2"/>
<dbReference type="InterPro" id="IPR036465">
    <property type="entry name" value="vWFA_dom_sf"/>
</dbReference>
<dbReference type="Pfam" id="PF13519">
    <property type="entry name" value="VWA_2"/>
    <property type="match status" value="1"/>
</dbReference>
<evidence type="ECO:0000259" key="2">
    <source>
        <dbReference type="PROSITE" id="PS50234"/>
    </source>
</evidence>
<organism evidence="3 4">
    <name type="scientific">Manganibacter manganicus</name>
    <dbReference type="NCBI Taxonomy" id="1873176"/>
    <lineage>
        <taxon>Bacteria</taxon>
        <taxon>Pseudomonadati</taxon>
        <taxon>Pseudomonadota</taxon>
        <taxon>Alphaproteobacteria</taxon>
        <taxon>Hyphomicrobiales</taxon>
        <taxon>Phyllobacteriaceae</taxon>
        <taxon>Manganibacter</taxon>
    </lineage>
</organism>
<dbReference type="SMART" id="SM00327">
    <property type="entry name" value="VWA"/>
    <property type="match status" value="1"/>
</dbReference>
<proteinExistence type="predicted"/>
<feature type="compositionally biased region" description="Basic and acidic residues" evidence="1">
    <location>
        <begin position="224"/>
        <end position="237"/>
    </location>
</feature>
<protein>
    <recommendedName>
        <fullName evidence="2">VWFA domain-containing protein</fullName>
    </recommendedName>
</protein>
<dbReference type="Gene3D" id="3.40.50.410">
    <property type="entry name" value="von Willebrand factor, type A domain"/>
    <property type="match status" value="1"/>
</dbReference>
<dbReference type="STRING" id="1873176.BFN67_19005"/>
<sequence length="412" mass="42296">MTGFSRGVVAAAVGLLWMTTLGQASERIIVILDSSGSMWGQIDGKPKQEIARQSLRSALQSTPADAEIGFMAFGHREKDSCQDIELIVPPATGTSGAITSAMDNLKFQGQTPLTDAVKQAAKALGSSANAPAKIVLITDGVESCKGDPCALGKQLKEGGAGPVVDIVGFGLDADEGRQVACLADATGGKYIQAADAQGLKQALAETVAAPAAAVSPPPAAEQKPVPEEEKTTAKPEETAPPAETAVVEPAVKEADFAPTVMLAQGGAPVSDDNSWQVYKALPDGSRGDLVASQHGAYTGTLPPGDYIVVAQLGEADAEQQLSLKAGETYKPVFVLDAGVLDIKAPGAFRVEIVGAQKDGQGNRKTFAASYGETLEATLPTGDYVVVASHSDGSTRELPASVKTGGKLELTVD</sequence>
<dbReference type="Proteomes" id="UP000191905">
    <property type="component" value="Unassembled WGS sequence"/>
</dbReference>